<keyword evidence="3" id="KW-1185">Reference proteome</keyword>
<protein>
    <recommendedName>
        <fullName evidence="5">Antitoxin</fullName>
    </recommendedName>
</protein>
<evidence type="ECO:0000313" key="4">
    <source>
        <dbReference type="Proteomes" id="UP000642014"/>
    </source>
</evidence>
<name>A0AAV4KQM3_9ACTN</name>
<dbReference type="Proteomes" id="UP000642014">
    <property type="component" value="Unassembled WGS sequence"/>
</dbReference>
<dbReference type="RefSeq" id="WP_152370270.1">
    <property type="nucleotide sequence ID" value="NZ_BMSJ01000009.1"/>
</dbReference>
<evidence type="ECO:0000313" key="2">
    <source>
        <dbReference type="EMBL" id="QEV33286.1"/>
    </source>
</evidence>
<accession>A0AAV4KQM3</accession>
<evidence type="ECO:0000313" key="1">
    <source>
        <dbReference type="EMBL" id="GGR37858.1"/>
    </source>
</evidence>
<evidence type="ECO:0000313" key="3">
    <source>
        <dbReference type="Proteomes" id="UP000326029"/>
    </source>
</evidence>
<proteinExistence type="predicted"/>
<dbReference type="GeneID" id="95455049"/>
<reference evidence="2 3" key="2">
    <citation type="submission" date="2017-09" db="EMBL/GenBank/DDBJ databases">
        <authorList>
            <person name="Lee N."/>
            <person name="Cho B.-K."/>
        </authorList>
    </citation>
    <scope>NUCLEOTIDE SEQUENCE [LARGE SCALE GENOMIC DNA]</scope>
    <source>
        <strain evidence="2 3">ATCC 19740</strain>
    </source>
</reference>
<evidence type="ECO:0008006" key="5">
    <source>
        <dbReference type="Google" id="ProtNLM"/>
    </source>
</evidence>
<dbReference type="Proteomes" id="UP000326029">
    <property type="component" value="Chromosome"/>
</dbReference>
<dbReference type="EMBL" id="BMSJ01000009">
    <property type="protein sequence ID" value="GGR37858.1"/>
    <property type="molecule type" value="Genomic_DNA"/>
</dbReference>
<organism evidence="1 4">
    <name type="scientific">Streptomyces cinereoruber</name>
    <dbReference type="NCBI Taxonomy" id="67260"/>
    <lineage>
        <taxon>Bacteria</taxon>
        <taxon>Bacillati</taxon>
        <taxon>Actinomycetota</taxon>
        <taxon>Actinomycetes</taxon>
        <taxon>Kitasatosporales</taxon>
        <taxon>Streptomycetaceae</taxon>
        <taxon>Streptomyces</taxon>
    </lineage>
</organism>
<dbReference type="EMBL" id="CP023693">
    <property type="protein sequence ID" value="QEV33286.1"/>
    <property type="molecule type" value="Genomic_DNA"/>
</dbReference>
<reference evidence="1 4" key="1">
    <citation type="journal article" date="2014" name="Int. J. Syst. Evol. Microbiol.">
        <title>Complete genome sequence of Corynebacterium casei LMG S-19264T (=DSM 44701T), isolated from a smear-ripened cheese.</title>
        <authorList>
            <consortium name="US DOE Joint Genome Institute (JGI-PGF)"/>
            <person name="Walter F."/>
            <person name="Albersmeier A."/>
            <person name="Kalinowski J."/>
            <person name="Ruckert C."/>
        </authorList>
    </citation>
    <scope>NUCLEOTIDE SEQUENCE [LARGE SCALE GENOMIC DNA]</scope>
    <source>
        <strain evidence="1 4">JCM 4205</strain>
    </source>
</reference>
<dbReference type="AlphaFoldDB" id="A0AAV4KQM3"/>
<gene>
    <name evidence="2" type="ORF">CP977_14840</name>
    <name evidence="1" type="ORF">GCM10010497_45920</name>
</gene>
<sequence length="61" mass="6583">MGFFKDKAAEIKRDATSSNPADIERAADTLAYALAEGGGNALQNLDALTRAMQENNKKGRR</sequence>
<reference evidence="1" key="3">
    <citation type="submission" date="2023-08" db="EMBL/GenBank/DDBJ databases">
        <authorList>
            <person name="Sun Q."/>
            <person name="Ohkuma M."/>
        </authorList>
    </citation>
    <scope>NUCLEOTIDE SEQUENCE</scope>
    <source>
        <strain evidence="1">JCM 4205</strain>
    </source>
</reference>